<sequence length="77" mass="8638">MARMLDCSTTLVTIPSLIEFVVFGPAEYCEPVAGYMLQLMDHLFLCTNVFTGFEEAAENEQRGSILTERPPICIYTV</sequence>
<reference evidence="1" key="1">
    <citation type="journal article" date="2019" name="bioRxiv">
        <title>The Genome of the Zebra Mussel, Dreissena polymorpha: A Resource for Invasive Species Research.</title>
        <authorList>
            <person name="McCartney M.A."/>
            <person name="Auch B."/>
            <person name="Kono T."/>
            <person name="Mallez S."/>
            <person name="Zhang Y."/>
            <person name="Obille A."/>
            <person name="Becker A."/>
            <person name="Abrahante J.E."/>
            <person name="Garbe J."/>
            <person name="Badalamenti J.P."/>
            <person name="Herman A."/>
            <person name="Mangelson H."/>
            <person name="Liachko I."/>
            <person name="Sullivan S."/>
            <person name="Sone E.D."/>
            <person name="Koren S."/>
            <person name="Silverstein K.A.T."/>
            <person name="Beckman K.B."/>
            <person name="Gohl D.M."/>
        </authorList>
    </citation>
    <scope>NUCLEOTIDE SEQUENCE</scope>
    <source>
        <strain evidence="1">Duluth1</strain>
        <tissue evidence="1">Whole animal</tissue>
    </source>
</reference>
<evidence type="ECO:0000313" key="2">
    <source>
        <dbReference type="Proteomes" id="UP000828390"/>
    </source>
</evidence>
<name>A0A9D3Z486_DREPO</name>
<dbReference type="Proteomes" id="UP000828390">
    <property type="component" value="Unassembled WGS sequence"/>
</dbReference>
<evidence type="ECO:0000313" key="1">
    <source>
        <dbReference type="EMBL" id="KAH3710022.1"/>
    </source>
</evidence>
<keyword evidence="2" id="KW-1185">Reference proteome</keyword>
<dbReference type="AlphaFoldDB" id="A0A9D3Z486"/>
<comment type="caution">
    <text evidence="1">The sequence shown here is derived from an EMBL/GenBank/DDBJ whole genome shotgun (WGS) entry which is preliminary data.</text>
</comment>
<organism evidence="1 2">
    <name type="scientific">Dreissena polymorpha</name>
    <name type="common">Zebra mussel</name>
    <name type="synonym">Mytilus polymorpha</name>
    <dbReference type="NCBI Taxonomy" id="45954"/>
    <lineage>
        <taxon>Eukaryota</taxon>
        <taxon>Metazoa</taxon>
        <taxon>Spiralia</taxon>
        <taxon>Lophotrochozoa</taxon>
        <taxon>Mollusca</taxon>
        <taxon>Bivalvia</taxon>
        <taxon>Autobranchia</taxon>
        <taxon>Heteroconchia</taxon>
        <taxon>Euheterodonta</taxon>
        <taxon>Imparidentia</taxon>
        <taxon>Neoheterodontei</taxon>
        <taxon>Myida</taxon>
        <taxon>Dreissenoidea</taxon>
        <taxon>Dreissenidae</taxon>
        <taxon>Dreissena</taxon>
    </lineage>
</organism>
<reference evidence="1" key="2">
    <citation type="submission" date="2020-11" db="EMBL/GenBank/DDBJ databases">
        <authorList>
            <person name="McCartney M.A."/>
            <person name="Auch B."/>
            <person name="Kono T."/>
            <person name="Mallez S."/>
            <person name="Becker A."/>
            <person name="Gohl D.M."/>
            <person name="Silverstein K.A.T."/>
            <person name="Koren S."/>
            <person name="Bechman K.B."/>
            <person name="Herman A."/>
            <person name="Abrahante J.E."/>
            <person name="Garbe J."/>
        </authorList>
    </citation>
    <scope>NUCLEOTIDE SEQUENCE</scope>
    <source>
        <strain evidence="1">Duluth1</strain>
        <tissue evidence="1">Whole animal</tissue>
    </source>
</reference>
<dbReference type="EMBL" id="JAIWYP010000014">
    <property type="protein sequence ID" value="KAH3710022.1"/>
    <property type="molecule type" value="Genomic_DNA"/>
</dbReference>
<protein>
    <submittedName>
        <fullName evidence="1">Uncharacterized protein</fullName>
    </submittedName>
</protein>
<proteinExistence type="predicted"/>
<gene>
    <name evidence="1" type="ORF">DPMN_069488</name>
</gene>
<accession>A0A9D3Z486</accession>